<keyword evidence="5 7" id="KW-0408">Iron</keyword>
<organism evidence="9 10">
    <name type="scientific">Actinoallomurus iriomotensis</name>
    <dbReference type="NCBI Taxonomy" id="478107"/>
    <lineage>
        <taxon>Bacteria</taxon>
        <taxon>Bacillati</taxon>
        <taxon>Actinomycetota</taxon>
        <taxon>Actinomycetes</taxon>
        <taxon>Streptosporangiales</taxon>
        <taxon>Thermomonosporaceae</taxon>
        <taxon>Actinoallomurus</taxon>
    </lineage>
</organism>
<evidence type="ECO:0000256" key="6">
    <source>
        <dbReference type="ARBA" id="ARBA00023033"/>
    </source>
</evidence>
<dbReference type="InterPro" id="IPR017972">
    <property type="entry name" value="Cyt_P450_CS"/>
</dbReference>
<gene>
    <name evidence="9" type="ORF">Airi01_041840</name>
</gene>
<keyword evidence="2 7" id="KW-0349">Heme</keyword>
<dbReference type="AlphaFoldDB" id="A0A9W6RKY4"/>
<comment type="similarity">
    <text evidence="1 7">Belongs to the cytochrome P450 family.</text>
</comment>
<evidence type="ECO:0000256" key="2">
    <source>
        <dbReference type="ARBA" id="ARBA00022617"/>
    </source>
</evidence>
<evidence type="ECO:0000313" key="9">
    <source>
        <dbReference type="EMBL" id="GLY75917.1"/>
    </source>
</evidence>
<dbReference type="InterPro" id="IPR036396">
    <property type="entry name" value="Cyt_P450_sf"/>
</dbReference>
<keyword evidence="4 7" id="KW-0560">Oxidoreductase</keyword>
<dbReference type="InterPro" id="IPR001128">
    <property type="entry name" value="Cyt_P450"/>
</dbReference>
<sequence length="411" mass="44814">MTISAQPAPTSLRHPFYVDGDGVNRPTSPDKHPNYALFASSGSGVVPIVRTVNGRRIEAKLICRHSDVKEVLRNPVFSRAEARIADDPDVSGTILAMDGEQHAHVRAIVKDAFTKPATARLSDMIASNAAAQLDAMMGLGHRAELASDYAVPLTLGIICDMLGVPDQDRASFQEWGQAFLGTSDLTRDQAAAAAESMGVYLAQQLSRRQGDPQDDLMSRIATAGDRHSLETLVKLALALIVGGWETSAGSIARFVYVLLTRPYGGHDTAWDHLVAHPDDIDSAVTELERLYSTTAGDDMPRYVTEDFTLPSGGRLRQGEIVIPSHDAANRDPRVFPEPERMDFTRDPNPHLSFGYGMHYCIGVHLGGLEVRTAMRLLMRRLPGLRLGVPSADVRWKHGQTLTSPVALPVVW</sequence>
<dbReference type="Proteomes" id="UP001165135">
    <property type="component" value="Unassembled WGS sequence"/>
</dbReference>
<name>A0A9W6RKY4_9ACTN</name>
<dbReference type="PANTHER" id="PTHR46696">
    <property type="entry name" value="P450, PUTATIVE (EUROFUNG)-RELATED"/>
    <property type="match status" value="1"/>
</dbReference>
<evidence type="ECO:0000256" key="8">
    <source>
        <dbReference type="SAM" id="MobiDB-lite"/>
    </source>
</evidence>
<evidence type="ECO:0000256" key="3">
    <source>
        <dbReference type="ARBA" id="ARBA00022723"/>
    </source>
</evidence>
<reference evidence="9" key="1">
    <citation type="submission" date="2023-03" db="EMBL/GenBank/DDBJ databases">
        <title>Actinoallomurus iriomotensis NBRC 103681.</title>
        <authorList>
            <person name="Ichikawa N."/>
            <person name="Sato H."/>
            <person name="Tonouchi N."/>
        </authorList>
    </citation>
    <scope>NUCLEOTIDE SEQUENCE</scope>
    <source>
        <strain evidence="9">NBRC 103681</strain>
    </source>
</reference>
<protein>
    <submittedName>
        <fullName evidence="9">Cytochrome P450</fullName>
    </submittedName>
</protein>
<evidence type="ECO:0000256" key="1">
    <source>
        <dbReference type="ARBA" id="ARBA00010617"/>
    </source>
</evidence>
<dbReference type="GO" id="GO:0020037">
    <property type="term" value="F:heme binding"/>
    <property type="evidence" value="ECO:0007669"/>
    <property type="project" value="InterPro"/>
</dbReference>
<dbReference type="FunFam" id="1.10.630.10:FF:000018">
    <property type="entry name" value="Cytochrome P450 monooxygenase"/>
    <property type="match status" value="1"/>
</dbReference>
<keyword evidence="3 7" id="KW-0479">Metal-binding</keyword>
<proteinExistence type="inferred from homology"/>
<dbReference type="GO" id="GO:0004497">
    <property type="term" value="F:monooxygenase activity"/>
    <property type="evidence" value="ECO:0007669"/>
    <property type="project" value="UniProtKB-KW"/>
</dbReference>
<keyword evidence="6 7" id="KW-0503">Monooxygenase</keyword>
<dbReference type="PANTHER" id="PTHR46696:SF1">
    <property type="entry name" value="CYTOCHROME P450 YJIB-RELATED"/>
    <property type="match status" value="1"/>
</dbReference>
<dbReference type="Pfam" id="PF00067">
    <property type="entry name" value="p450"/>
    <property type="match status" value="1"/>
</dbReference>
<dbReference type="Gene3D" id="1.10.630.10">
    <property type="entry name" value="Cytochrome P450"/>
    <property type="match status" value="1"/>
</dbReference>
<evidence type="ECO:0000256" key="4">
    <source>
        <dbReference type="ARBA" id="ARBA00023002"/>
    </source>
</evidence>
<dbReference type="EMBL" id="BSTJ01000004">
    <property type="protein sequence ID" value="GLY75917.1"/>
    <property type="molecule type" value="Genomic_DNA"/>
</dbReference>
<dbReference type="GO" id="GO:0005506">
    <property type="term" value="F:iron ion binding"/>
    <property type="evidence" value="ECO:0007669"/>
    <property type="project" value="InterPro"/>
</dbReference>
<feature type="region of interest" description="Disordered" evidence="8">
    <location>
        <begin position="1"/>
        <end position="30"/>
    </location>
</feature>
<dbReference type="GO" id="GO:0016705">
    <property type="term" value="F:oxidoreductase activity, acting on paired donors, with incorporation or reduction of molecular oxygen"/>
    <property type="evidence" value="ECO:0007669"/>
    <property type="project" value="InterPro"/>
</dbReference>
<evidence type="ECO:0000313" key="10">
    <source>
        <dbReference type="Proteomes" id="UP001165135"/>
    </source>
</evidence>
<dbReference type="PROSITE" id="PS00086">
    <property type="entry name" value="CYTOCHROME_P450"/>
    <property type="match status" value="1"/>
</dbReference>
<dbReference type="SUPFAM" id="SSF48264">
    <property type="entry name" value="Cytochrome P450"/>
    <property type="match status" value="1"/>
</dbReference>
<dbReference type="PRINTS" id="PR00359">
    <property type="entry name" value="BP450"/>
</dbReference>
<dbReference type="RefSeq" id="WP_285623506.1">
    <property type="nucleotide sequence ID" value="NZ_BSTJ01000004.1"/>
</dbReference>
<evidence type="ECO:0000256" key="7">
    <source>
        <dbReference type="RuleBase" id="RU000461"/>
    </source>
</evidence>
<dbReference type="InterPro" id="IPR002397">
    <property type="entry name" value="Cyt_P450_B"/>
</dbReference>
<comment type="caution">
    <text evidence="9">The sequence shown here is derived from an EMBL/GenBank/DDBJ whole genome shotgun (WGS) entry which is preliminary data.</text>
</comment>
<accession>A0A9W6RKY4</accession>
<evidence type="ECO:0000256" key="5">
    <source>
        <dbReference type="ARBA" id="ARBA00023004"/>
    </source>
</evidence>